<dbReference type="PANTHER" id="PTHR43794">
    <property type="entry name" value="AMINOHYDROLASE SSNA-RELATED"/>
    <property type="match status" value="1"/>
</dbReference>
<reference evidence="3 4" key="1">
    <citation type="journal article" date="2019" name="Int. J. Syst. Evol. Microbiol.">
        <title>The Global Catalogue of Microorganisms (GCM) 10K type strain sequencing project: providing services to taxonomists for standard genome sequencing and annotation.</title>
        <authorList>
            <consortium name="The Broad Institute Genomics Platform"/>
            <consortium name="The Broad Institute Genome Sequencing Center for Infectious Disease"/>
            <person name="Wu L."/>
            <person name="Ma J."/>
        </authorList>
    </citation>
    <scope>NUCLEOTIDE SEQUENCE [LARGE SCALE GENOMIC DNA]</scope>
    <source>
        <strain evidence="3 4">DT72</strain>
    </source>
</reference>
<dbReference type="InterPro" id="IPR050287">
    <property type="entry name" value="MTA/SAH_deaminase"/>
</dbReference>
<comment type="caution">
    <text evidence="3">The sequence shown here is derived from an EMBL/GenBank/DDBJ whole genome shotgun (WGS) entry which is preliminary data.</text>
</comment>
<sequence length="133" mass="15021">MDDVGLLNDRLLAAHFRAADEEDARRIAEADANVAHCPSVFAYWSPDETCEWMPLPSLRDFDATVGLGLDDHYYHDNNDMFGEARQTRLMANHEWTANQITSLELVRMLTAEGARASRSTTRPGRSNRGRKPT</sequence>
<keyword evidence="4" id="KW-1185">Reference proteome</keyword>
<dbReference type="Gene3D" id="3.20.20.140">
    <property type="entry name" value="Metal-dependent hydrolases"/>
    <property type="match status" value="1"/>
</dbReference>
<proteinExistence type="predicted"/>
<dbReference type="PANTHER" id="PTHR43794:SF11">
    <property type="entry name" value="AMIDOHYDROLASE-RELATED DOMAIN-CONTAINING PROTEIN"/>
    <property type="match status" value="1"/>
</dbReference>
<keyword evidence="1" id="KW-0378">Hydrolase</keyword>
<protein>
    <recommendedName>
        <fullName evidence="5">Amidohydrolase-related domain-containing protein</fullName>
    </recommendedName>
</protein>
<organism evidence="3 4">
    <name type="scientific">Halorussus caseinilyticus</name>
    <dbReference type="NCBI Taxonomy" id="3034025"/>
    <lineage>
        <taxon>Archaea</taxon>
        <taxon>Methanobacteriati</taxon>
        <taxon>Methanobacteriota</taxon>
        <taxon>Stenosarchaea group</taxon>
        <taxon>Halobacteria</taxon>
        <taxon>Halobacteriales</taxon>
        <taxon>Haladaptataceae</taxon>
        <taxon>Halorussus</taxon>
    </lineage>
</organism>
<feature type="region of interest" description="Disordered" evidence="2">
    <location>
        <begin position="112"/>
        <end position="133"/>
    </location>
</feature>
<name>A0ABD5WFM8_9EURY</name>
<dbReference type="GO" id="GO:0016787">
    <property type="term" value="F:hydrolase activity"/>
    <property type="evidence" value="ECO:0007669"/>
    <property type="project" value="UniProtKB-KW"/>
</dbReference>
<dbReference type="Proteomes" id="UP001596407">
    <property type="component" value="Unassembled WGS sequence"/>
</dbReference>
<evidence type="ECO:0000256" key="2">
    <source>
        <dbReference type="SAM" id="MobiDB-lite"/>
    </source>
</evidence>
<dbReference type="SUPFAM" id="SSF51556">
    <property type="entry name" value="Metallo-dependent hydrolases"/>
    <property type="match status" value="1"/>
</dbReference>
<gene>
    <name evidence="3" type="ORF">ACFQJ6_03340</name>
</gene>
<dbReference type="EMBL" id="JBHSZH010000003">
    <property type="protein sequence ID" value="MFC7079324.1"/>
    <property type="molecule type" value="Genomic_DNA"/>
</dbReference>
<dbReference type="RefSeq" id="WP_382208822.1">
    <property type="nucleotide sequence ID" value="NZ_JBHSZH010000003.1"/>
</dbReference>
<evidence type="ECO:0008006" key="5">
    <source>
        <dbReference type="Google" id="ProtNLM"/>
    </source>
</evidence>
<dbReference type="InterPro" id="IPR032466">
    <property type="entry name" value="Metal_Hydrolase"/>
</dbReference>
<dbReference type="AlphaFoldDB" id="A0ABD5WFM8"/>
<accession>A0ABD5WFM8</accession>
<evidence type="ECO:0000313" key="3">
    <source>
        <dbReference type="EMBL" id="MFC7079324.1"/>
    </source>
</evidence>
<evidence type="ECO:0000313" key="4">
    <source>
        <dbReference type="Proteomes" id="UP001596407"/>
    </source>
</evidence>
<evidence type="ECO:0000256" key="1">
    <source>
        <dbReference type="ARBA" id="ARBA00022801"/>
    </source>
</evidence>